<organism evidence="2 3">
    <name type="scientific">Etheostoma spectabile</name>
    <name type="common">orangethroat darter</name>
    <dbReference type="NCBI Taxonomy" id="54343"/>
    <lineage>
        <taxon>Eukaryota</taxon>
        <taxon>Metazoa</taxon>
        <taxon>Chordata</taxon>
        <taxon>Craniata</taxon>
        <taxon>Vertebrata</taxon>
        <taxon>Euteleostomi</taxon>
        <taxon>Actinopterygii</taxon>
        <taxon>Neopterygii</taxon>
        <taxon>Teleostei</taxon>
        <taxon>Neoteleostei</taxon>
        <taxon>Acanthomorphata</taxon>
        <taxon>Eupercaria</taxon>
        <taxon>Perciformes</taxon>
        <taxon>Percoidei</taxon>
        <taxon>Percidae</taxon>
        <taxon>Etheostomatinae</taxon>
        <taxon>Etheostoma</taxon>
    </lineage>
</organism>
<evidence type="ECO:0000313" key="3">
    <source>
        <dbReference type="Proteomes" id="UP000327493"/>
    </source>
</evidence>
<reference evidence="2 3" key="1">
    <citation type="submission" date="2019-08" db="EMBL/GenBank/DDBJ databases">
        <title>A chromosome-level genome assembly, high-density linkage maps, and genome scans reveal the genomic architecture of hybrid incompatibilities underlying speciation via character displacement in darters (Percidae: Etheostominae).</title>
        <authorList>
            <person name="Moran R.L."/>
            <person name="Catchen J.M."/>
            <person name="Fuller R.C."/>
        </authorList>
    </citation>
    <scope>NUCLEOTIDE SEQUENCE [LARGE SCALE GENOMIC DNA]</scope>
    <source>
        <strain evidence="2">EspeVRDwgs_2016</strain>
        <tissue evidence="2">Muscle</tissue>
    </source>
</reference>
<dbReference type="EMBL" id="VOFY01000056">
    <property type="protein sequence ID" value="KAA8578974.1"/>
    <property type="molecule type" value="Genomic_DNA"/>
</dbReference>
<keyword evidence="3" id="KW-1185">Reference proteome</keyword>
<accession>A0A5J5CAV4</accession>
<feature type="region of interest" description="Disordered" evidence="1">
    <location>
        <begin position="68"/>
        <end position="91"/>
    </location>
</feature>
<feature type="non-terminal residue" evidence="2">
    <location>
        <position position="1"/>
    </location>
</feature>
<comment type="caution">
    <text evidence="2">The sequence shown here is derived from an EMBL/GenBank/DDBJ whole genome shotgun (WGS) entry which is preliminary data.</text>
</comment>
<gene>
    <name evidence="2" type="ORF">FQN60_007013</name>
</gene>
<dbReference type="Proteomes" id="UP000327493">
    <property type="component" value="Unassembled WGS sequence"/>
</dbReference>
<name>A0A5J5CAV4_9PERO</name>
<protein>
    <submittedName>
        <fullName evidence="2">Uncharacterized protein</fullName>
    </submittedName>
</protein>
<proteinExistence type="predicted"/>
<evidence type="ECO:0000313" key="2">
    <source>
        <dbReference type="EMBL" id="KAA8578974.1"/>
    </source>
</evidence>
<dbReference type="AlphaFoldDB" id="A0A5J5CAV4"/>
<evidence type="ECO:0000256" key="1">
    <source>
        <dbReference type="SAM" id="MobiDB-lite"/>
    </source>
</evidence>
<sequence>VILILTKYYHADSTKVLESSLWRRQELYKELGRTKHQQAARSKVEDRRVALRGQSRHLFGQIAYQHGTGHDGGHRQCQGKGSSLAGRASSI</sequence>